<name>T2M734_HYDVU</name>
<evidence type="ECO:0000256" key="1">
    <source>
        <dbReference type="ARBA" id="ARBA00004496"/>
    </source>
</evidence>
<keyword evidence="6" id="KW-0676">Redox-active center</keyword>
<dbReference type="Pfam" id="PF06110">
    <property type="entry name" value="TXD17-like_Trx"/>
    <property type="match status" value="1"/>
</dbReference>
<feature type="domain" description="Thioredoxin" evidence="7">
    <location>
        <begin position="12"/>
        <end position="125"/>
    </location>
</feature>
<evidence type="ECO:0000313" key="8">
    <source>
        <dbReference type="EMBL" id="CDG67735.1"/>
    </source>
</evidence>
<comment type="similarity">
    <text evidence="2">Belongs to the thioredoxin family.</text>
</comment>
<evidence type="ECO:0000256" key="2">
    <source>
        <dbReference type="ARBA" id="ARBA00008987"/>
    </source>
</evidence>
<dbReference type="EMBL" id="HAAD01001503">
    <property type="protein sequence ID" value="CDG67735.1"/>
    <property type="molecule type" value="mRNA"/>
</dbReference>
<dbReference type="FunFam" id="3.40.30.10:FF:000124">
    <property type="entry name" value="Thioredoxin domain-containing 17"/>
    <property type="match status" value="1"/>
</dbReference>
<dbReference type="PANTHER" id="PTHR12452:SF0">
    <property type="entry name" value="THIOREDOXIN DOMAIN-CONTAINING PROTEIN 17"/>
    <property type="match status" value="1"/>
</dbReference>
<sequence length="126" mass="14261">MSAKQLACEGTEELFALIGENSHASRIFVLFTGQEDPATGKSWCPDCVRADPVIEKCITKMNQDDVFIYCVVGDRPTWKDPLSPFRTDPKLLLKAIPTLVKWNTHERLVEDQCANEELVSMLFEDN</sequence>
<dbReference type="GO" id="GO:0005829">
    <property type="term" value="C:cytosol"/>
    <property type="evidence" value="ECO:0007669"/>
    <property type="project" value="TreeGrafter"/>
</dbReference>
<gene>
    <name evidence="8" type="primary">TXNDC17</name>
</gene>
<dbReference type="InterPro" id="IPR045108">
    <property type="entry name" value="TXNDC17-like"/>
</dbReference>
<dbReference type="Gene3D" id="3.40.30.10">
    <property type="entry name" value="Glutaredoxin"/>
    <property type="match status" value="1"/>
</dbReference>
<keyword evidence="4" id="KW-0963">Cytoplasm</keyword>
<keyword evidence="5" id="KW-1015">Disulfide bond</keyword>
<dbReference type="AlphaFoldDB" id="T2M734"/>
<evidence type="ECO:0000256" key="6">
    <source>
        <dbReference type="ARBA" id="ARBA00023284"/>
    </source>
</evidence>
<dbReference type="InterPro" id="IPR010357">
    <property type="entry name" value="TXNDC17_dom"/>
</dbReference>
<evidence type="ECO:0000259" key="7">
    <source>
        <dbReference type="Pfam" id="PF06110"/>
    </source>
</evidence>
<evidence type="ECO:0000256" key="5">
    <source>
        <dbReference type="ARBA" id="ARBA00023157"/>
    </source>
</evidence>
<dbReference type="KEGG" id="hmg:100214843"/>
<organism evidence="8">
    <name type="scientific">Hydra vulgaris</name>
    <name type="common">Hydra</name>
    <name type="synonym">Hydra attenuata</name>
    <dbReference type="NCBI Taxonomy" id="6087"/>
    <lineage>
        <taxon>Eukaryota</taxon>
        <taxon>Metazoa</taxon>
        <taxon>Cnidaria</taxon>
        <taxon>Hydrozoa</taxon>
        <taxon>Hydroidolina</taxon>
        <taxon>Anthoathecata</taxon>
        <taxon>Aplanulata</taxon>
        <taxon>Hydridae</taxon>
        <taxon>Hydra</taxon>
    </lineage>
</organism>
<comment type="subcellular location">
    <subcellularLocation>
        <location evidence="1">Cytoplasm</location>
    </subcellularLocation>
</comment>
<dbReference type="OMA" id="EQCAKAD"/>
<evidence type="ECO:0000256" key="4">
    <source>
        <dbReference type="ARBA" id="ARBA00022490"/>
    </source>
</evidence>
<dbReference type="SUPFAM" id="SSF52833">
    <property type="entry name" value="Thioredoxin-like"/>
    <property type="match status" value="1"/>
</dbReference>
<dbReference type="InterPro" id="IPR036249">
    <property type="entry name" value="Thioredoxin-like_sf"/>
</dbReference>
<dbReference type="OrthoDB" id="78947at2759"/>
<protein>
    <recommendedName>
        <fullName evidence="3">Thioredoxin domain-containing protein 17</fullName>
    </recommendedName>
</protein>
<accession>T2M734</accession>
<dbReference type="PANTHER" id="PTHR12452">
    <property type="entry name" value="42-9-9 PROTEIN-RELATED"/>
    <property type="match status" value="1"/>
</dbReference>
<dbReference type="GO" id="GO:0047134">
    <property type="term" value="F:protein-disulfide reductase [NAD(P)H] activity"/>
    <property type="evidence" value="ECO:0007669"/>
    <property type="project" value="InterPro"/>
</dbReference>
<reference evidence="8" key="1">
    <citation type="journal article" date="2013" name="Genome Biol. Evol.">
        <title>Punctuated emergences of genetic and phenotypic innovations in eumetazoan, bilaterian, euteleostome, and hominidae ancestors.</title>
        <authorList>
            <person name="Wenger Y."/>
            <person name="Galliot B."/>
        </authorList>
    </citation>
    <scope>NUCLEOTIDE SEQUENCE</scope>
    <source>
        <tissue evidence="8">Whole animals</tissue>
    </source>
</reference>
<dbReference type="CDD" id="cd02952">
    <property type="entry name" value="TRP14_like"/>
    <property type="match status" value="1"/>
</dbReference>
<evidence type="ECO:0000256" key="3">
    <source>
        <dbReference type="ARBA" id="ARBA00016949"/>
    </source>
</evidence>
<proteinExistence type="evidence at transcript level"/>